<evidence type="ECO:0000256" key="1">
    <source>
        <dbReference type="SAM" id="MobiDB-lite"/>
    </source>
</evidence>
<organism evidence="2 3">
    <name type="scientific">Neotoma lepida</name>
    <name type="common">Desert woodrat</name>
    <dbReference type="NCBI Taxonomy" id="56216"/>
    <lineage>
        <taxon>Eukaryota</taxon>
        <taxon>Metazoa</taxon>
        <taxon>Chordata</taxon>
        <taxon>Craniata</taxon>
        <taxon>Vertebrata</taxon>
        <taxon>Euteleostomi</taxon>
        <taxon>Mammalia</taxon>
        <taxon>Eutheria</taxon>
        <taxon>Euarchontoglires</taxon>
        <taxon>Glires</taxon>
        <taxon>Rodentia</taxon>
        <taxon>Myomorpha</taxon>
        <taxon>Muroidea</taxon>
        <taxon>Cricetidae</taxon>
        <taxon>Neotominae</taxon>
        <taxon>Neotoma</taxon>
    </lineage>
</organism>
<sequence length="161" mass="17210">MESQGCSHDITWLPCLGVKEDQEEQHGQYRYQIGIFVFSGKQMCLRRNVKAEIFQAGEGRAEKGAWGQPGMGAVGTDSEREDLNGGREDHFGPAAPGPVGDGNKNGGTSGSGLEQEQKEPVAEGTESQKSVFKGSSGTEKLMVAKLLCFALSLPNVLSMAF</sequence>
<dbReference type="Proteomes" id="UP000092124">
    <property type="component" value="Unassembled WGS sequence"/>
</dbReference>
<gene>
    <name evidence="2" type="ORF">A6R68_02665</name>
</gene>
<reference evidence="2 3" key="1">
    <citation type="submission" date="2016-06" db="EMBL/GenBank/DDBJ databases">
        <title>The Draft Genome Sequence and Annotation of the Desert Woodrat Neotoma lepida.</title>
        <authorList>
            <person name="Campbell M."/>
            <person name="Oakeson K.F."/>
            <person name="Yandell M."/>
            <person name="Halpert J.R."/>
            <person name="Dearing D."/>
        </authorList>
    </citation>
    <scope>NUCLEOTIDE SEQUENCE [LARGE SCALE GENOMIC DNA]</scope>
    <source>
        <strain evidence="2">417</strain>
        <tissue evidence="2">Liver</tissue>
    </source>
</reference>
<name>A0A1A6GSD2_NEOLE</name>
<proteinExistence type="predicted"/>
<protein>
    <submittedName>
        <fullName evidence="2">Uncharacterized protein</fullName>
    </submittedName>
</protein>
<accession>A0A1A6GSD2</accession>
<evidence type="ECO:0000313" key="3">
    <source>
        <dbReference type="Proteomes" id="UP000092124"/>
    </source>
</evidence>
<dbReference type="STRING" id="56216.A0A1A6GSD2"/>
<keyword evidence="3" id="KW-1185">Reference proteome</keyword>
<dbReference type="AlphaFoldDB" id="A0A1A6GSD2"/>
<evidence type="ECO:0000313" key="2">
    <source>
        <dbReference type="EMBL" id="OBS68809.1"/>
    </source>
</evidence>
<dbReference type="OrthoDB" id="9628312at2759"/>
<feature type="region of interest" description="Disordered" evidence="1">
    <location>
        <begin position="58"/>
        <end position="132"/>
    </location>
</feature>
<dbReference type="EMBL" id="LZPO01075864">
    <property type="protein sequence ID" value="OBS68809.1"/>
    <property type="molecule type" value="Genomic_DNA"/>
</dbReference>
<feature type="compositionally biased region" description="Gly residues" evidence="1">
    <location>
        <begin position="99"/>
        <end position="110"/>
    </location>
</feature>
<feature type="compositionally biased region" description="Basic and acidic residues" evidence="1">
    <location>
        <begin position="77"/>
        <end position="91"/>
    </location>
</feature>
<comment type="caution">
    <text evidence="2">The sequence shown here is derived from an EMBL/GenBank/DDBJ whole genome shotgun (WGS) entry which is preliminary data.</text>
</comment>